<sequence>MGNTERQWGEKVVLLYDGAKAMGVRHLAEALVPGSSSSSSLKREVCKISWDDTSIEPHVTGEIVHFIDSNDVTQVSIVVLSNKVPASMCAHVNRQLFEVLWASAPVHSPAFTLIVPAITSVPLSALEKEGQDNDVAICKAVLYGASEVHKGVYSGLPRLAPTFPLRDGFLAYLMQFVHISSLPTLLILGSSKADASEVIRLLGDIVAQQVGLTYVKKEISNYVDLPDPASGVEDDWRRLYI</sequence>
<evidence type="ECO:0000259" key="1">
    <source>
        <dbReference type="Pfam" id="PF25428"/>
    </source>
</evidence>
<dbReference type="EMBL" id="OZ020101">
    <property type="protein sequence ID" value="CAK9274389.1"/>
    <property type="molecule type" value="Genomic_DNA"/>
</dbReference>
<feature type="domain" description="DUF7894" evidence="1">
    <location>
        <begin position="9"/>
        <end position="240"/>
    </location>
</feature>
<dbReference type="InterPro" id="IPR057216">
    <property type="entry name" value="DUF7894"/>
</dbReference>
<organism evidence="2 3">
    <name type="scientific">Sphagnum jensenii</name>
    <dbReference type="NCBI Taxonomy" id="128206"/>
    <lineage>
        <taxon>Eukaryota</taxon>
        <taxon>Viridiplantae</taxon>
        <taxon>Streptophyta</taxon>
        <taxon>Embryophyta</taxon>
        <taxon>Bryophyta</taxon>
        <taxon>Sphagnophytina</taxon>
        <taxon>Sphagnopsida</taxon>
        <taxon>Sphagnales</taxon>
        <taxon>Sphagnaceae</taxon>
        <taxon>Sphagnum</taxon>
    </lineage>
</organism>
<dbReference type="Pfam" id="PF25428">
    <property type="entry name" value="DUF7894"/>
    <property type="match status" value="1"/>
</dbReference>
<proteinExistence type="predicted"/>
<gene>
    <name evidence="2" type="ORF">CSSPJE1EN1_LOCUS19867</name>
</gene>
<evidence type="ECO:0000313" key="3">
    <source>
        <dbReference type="Proteomes" id="UP001497444"/>
    </source>
</evidence>
<dbReference type="Proteomes" id="UP001497444">
    <property type="component" value="Chromosome 6"/>
</dbReference>
<reference evidence="2" key="1">
    <citation type="submission" date="2024-02" db="EMBL/GenBank/DDBJ databases">
        <authorList>
            <consortium name="ELIXIR-Norway"/>
            <consortium name="Elixir Norway"/>
        </authorList>
    </citation>
    <scope>NUCLEOTIDE SEQUENCE</scope>
</reference>
<evidence type="ECO:0000313" key="2">
    <source>
        <dbReference type="EMBL" id="CAK9274389.1"/>
    </source>
</evidence>
<name>A0ABP0X5P2_9BRYO</name>
<dbReference type="PANTHER" id="PTHR37221">
    <property type="entry name" value="OS02G0582400 PROTEIN"/>
    <property type="match status" value="1"/>
</dbReference>
<keyword evidence="3" id="KW-1185">Reference proteome</keyword>
<dbReference type="PANTHER" id="PTHR37221:SF1">
    <property type="entry name" value="OS02G0582400 PROTEIN"/>
    <property type="match status" value="1"/>
</dbReference>
<accession>A0ABP0X5P2</accession>
<protein>
    <recommendedName>
        <fullName evidence="1">DUF7894 domain-containing protein</fullName>
    </recommendedName>
</protein>